<dbReference type="InterPro" id="IPR036872">
    <property type="entry name" value="CH_dom_sf"/>
</dbReference>
<dbReference type="PANTHER" id="PTHR45818">
    <property type="entry name" value="PROTEIN VAV"/>
    <property type="match status" value="1"/>
</dbReference>
<dbReference type="GO" id="GO:0005886">
    <property type="term" value="C:plasma membrane"/>
    <property type="evidence" value="ECO:0007669"/>
    <property type="project" value="TreeGrafter"/>
</dbReference>
<dbReference type="GO" id="GO:0005737">
    <property type="term" value="C:cytoplasm"/>
    <property type="evidence" value="ECO:0007669"/>
    <property type="project" value="TreeGrafter"/>
</dbReference>
<sequence length="161" mass="18302">MEFWRQCAVWLIGCRVLPPNHRVTADTAQVFDLAQTLRDGVLLCQLLNNLRAHTINLKEINLRPQMSQFLCLKNIRTFLTCCCDVFGLKKSDLFDAFDLFDVRDFGKVTFVLVSGLLSVFQAFCCRLVQINRRSLLSSDCHLVFSSALSSRLTFGFPVSSD</sequence>
<dbReference type="InterPro" id="IPR022613">
    <property type="entry name" value="CH_CAMSAP_2"/>
</dbReference>
<dbReference type="PaxDb" id="30732-ENSOMEP00000012196"/>
<dbReference type="GO" id="GO:0016477">
    <property type="term" value="P:cell migration"/>
    <property type="evidence" value="ECO:0007669"/>
    <property type="project" value="TreeGrafter"/>
</dbReference>
<dbReference type="Proteomes" id="UP000261560">
    <property type="component" value="Unplaced"/>
</dbReference>
<dbReference type="AlphaFoldDB" id="A0A3B3C2N0"/>
<dbReference type="PANTHER" id="PTHR45818:SF5">
    <property type="entry name" value="GUANINE NUCLEOTIDE EXCHANGE FACTOR VAV3 ISOFORM X1"/>
    <property type="match status" value="1"/>
</dbReference>
<dbReference type="STRING" id="30732.ENSOMEP00000012196"/>
<evidence type="ECO:0000313" key="3">
    <source>
        <dbReference type="Proteomes" id="UP000261560"/>
    </source>
</evidence>
<dbReference type="InterPro" id="IPR003096">
    <property type="entry name" value="SM22_calponin"/>
</dbReference>
<dbReference type="PRINTS" id="PR00888">
    <property type="entry name" value="SM22CALPONIN"/>
</dbReference>
<protein>
    <recommendedName>
        <fullName evidence="1">Calponin-homology (CH) domain-containing protein</fullName>
    </recommendedName>
</protein>
<feature type="domain" description="Calponin-homology (CH)" evidence="1">
    <location>
        <begin position="1"/>
        <end position="121"/>
    </location>
</feature>
<dbReference type="OMA" id="HRVMADW"/>
<dbReference type="Pfam" id="PF11971">
    <property type="entry name" value="CAMSAP_CH"/>
    <property type="match status" value="1"/>
</dbReference>
<reference evidence="2" key="1">
    <citation type="submission" date="2025-08" db="UniProtKB">
        <authorList>
            <consortium name="Ensembl"/>
        </authorList>
    </citation>
    <scope>IDENTIFICATION</scope>
</reference>
<dbReference type="GeneTree" id="ENSGT00940000155252"/>
<dbReference type="GO" id="GO:0005085">
    <property type="term" value="F:guanyl-nucleotide exchange factor activity"/>
    <property type="evidence" value="ECO:0007669"/>
    <property type="project" value="TreeGrafter"/>
</dbReference>
<accession>A0A3B3C2N0</accession>
<dbReference type="InterPro" id="IPR001715">
    <property type="entry name" value="CH_dom"/>
</dbReference>
<dbReference type="SMART" id="SM00033">
    <property type="entry name" value="CH"/>
    <property type="match status" value="1"/>
</dbReference>
<name>A0A3B3C2N0_ORYME</name>
<dbReference type="Gene3D" id="1.10.418.10">
    <property type="entry name" value="Calponin-like domain"/>
    <property type="match status" value="1"/>
</dbReference>
<dbReference type="PROSITE" id="PS50021">
    <property type="entry name" value="CH"/>
    <property type="match status" value="1"/>
</dbReference>
<proteinExistence type="predicted"/>
<dbReference type="Ensembl" id="ENSOMET00000019479.1">
    <property type="protein sequence ID" value="ENSOMEP00000012196.1"/>
    <property type="gene ID" value="ENSOMEG00000013564.1"/>
</dbReference>
<reference evidence="2" key="2">
    <citation type="submission" date="2025-09" db="UniProtKB">
        <authorList>
            <consortium name="Ensembl"/>
        </authorList>
    </citation>
    <scope>IDENTIFICATION</scope>
</reference>
<organism evidence="2 3">
    <name type="scientific">Oryzias melastigma</name>
    <name type="common">Marine medaka</name>
    <dbReference type="NCBI Taxonomy" id="30732"/>
    <lineage>
        <taxon>Eukaryota</taxon>
        <taxon>Metazoa</taxon>
        <taxon>Chordata</taxon>
        <taxon>Craniata</taxon>
        <taxon>Vertebrata</taxon>
        <taxon>Euteleostomi</taxon>
        <taxon>Actinopterygii</taxon>
        <taxon>Neopterygii</taxon>
        <taxon>Teleostei</taxon>
        <taxon>Neoteleostei</taxon>
        <taxon>Acanthomorphata</taxon>
        <taxon>Ovalentaria</taxon>
        <taxon>Atherinomorphae</taxon>
        <taxon>Beloniformes</taxon>
        <taxon>Adrianichthyidae</taxon>
        <taxon>Oryziinae</taxon>
        <taxon>Oryzias</taxon>
    </lineage>
</organism>
<evidence type="ECO:0000313" key="2">
    <source>
        <dbReference type="Ensembl" id="ENSOMEP00000012196.1"/>
    </source>
</evidence>
<dbReference type="SUPFAM" id="SSF47576">
    <property type="entry name" value="Calponin-homology domain, CH-domain"/>
    <property type="match status" value="1"/>
</dbReference>
<keyword evidence="3" id="KW-1185">Reference proteome</keyword>
<evidence type="ECO:0000259" key="1">
    <source>
        <dbReference type="PROSITE" id="PS50021"/>
    </source>
</evidence>